<dbReference type="HOGENOM" id="CLU_541877_0_0_1"/>
<proteinExistence type="predicted"/>
<evidence type="ECO:0000256" key="2">
    <source>
        <dbReference type="SAM" id="Phobius"/>
    </source>
</evidence>
<reference evidence="3 4" key="1">
    <citation type="journal article" date="2012" name="Science">
        <title>The Paleozoic origin of enzymatic lignin decomposition reconstructed from 31 fungal genomes.</title>
        <authorList>
            <person name="Floudas D."/>
            <person name="Binder M."/>
            <person name="Riley R."/>
            <person name="Barry K."/>
            <person name="Blanchette R.A."/>
            <person name="Henrissat B."/>
            <person name="Martinez A.T."/>
            <person name="Otillar R."/>
            <person name="Spatafora J.W."/>
            <person name="Yadav J.S."/>
            <person name="Aerts A."/>
            <person name="Benoit I."/>
            <person name="Boyd A."/>
            <person name="Carlson A."/>
            <person name="Copeland A."/>
            <person name="Coutinho P.M."/>
            <person name="de Vries R.P."/>
            <person name="Ferreira P."/>
            <person name="Findley K."/>
            <person name="Foster B."/>
            <person name="Gaskell J."/>
            <person name="Glotzer D."/>
            <person name="Gorecki P."/>
            <person name="Heitman J."/>
            <person name="Hesse C."/>
            <person name="Hori C."/>
            <person name="Igarashi K."/>
            <person name="Jurgens J.A."/>
            <person name="Kallen N."/>
            <person name="Kersten P."/>
            <person name="Kohler A."/>
            <person name="Kuees U."/>
            <person name="Kumar T.K.A."/>
            <person name="Kuo A."/>
            <person name="LaButti K."/>
            <person name="Larrondo L.F."/>
            <person name="Lindquist E."/>
            <person name="Ling A."/>
            <person name="Lombard V."/>
            <person name="Lucas S."/>
            <person name="Lundell T."/>
            <person name="Martin R."/>
            <person name="McLaughlin D.J."/>
            <person name="Morgenstern I."/>
            <person name="Morin E."/>
            <person name="Murat C."/>
            <person name="Nagy L.G."/>
            <person name="Nolan M."/>
            <person name="Ohm R.A."/>
            <person name="Patyshakuliyeva A."/>
            <person name="Rokas A."/>
            <person name="Ruiz-Duenas F.J."/>
            <person name="Sabat G."/>
            <person name="Salamov A."/>
            <person name="Samejima M."/>
            <person name="Schmutz J."/>
            <person name="Slot J.C."/>
            <person name="St John F."/>
            <person name="Stenlid J."/>
            <person name="Sun H."/>
            <person name="Sun S."/>
            <person name="Syed K."/>
            <person name="Tsang A."/>
            <person name="Wiebenga A."/>
            <person name="Young D."/>
            <person name="Pisabarro A."/>
            <person name="Eastwood D.C."/>
            <person name="Martin F."/>
            <person name="Cullen D."/>
            <person name="Grigoriev I.V."/>
            <person name="Hibbett D.S."/>
        </authorList>
    </citation>
    <scope>NUCLEOTIDE SEQUENCE [LARGE SCALE GENOMIC DNA]</scope>
    <source>
        <strain evidence="3 4">DJM-731 SS1</strain>
    </source>
</reference>
<evidence type="ECO:0000313" key="4">
    <source>
        <dbReference type="Proteomes" id="UP000030653"/>
    </source>
</evidence>
<dbReference type="AlphaFoldDB" id="M5FQ86"/>
<accession>M5FQ86</accession>
<dbReference type="OMA" id="FCCISID"/>
<dbReference type="GeneID" id="63684472"/>
<dbReference type="OrthoDB" id="2576334at2759"/>
<name>M5FQ86_DACPD</name>
<keyword evidence="2" id="KW-1133">Transmembrane helix</keyword>
<feature type="region of interest" description="Disordered" evidence="1">
    <location>
        <begin position="389"/>
        <end position="429"/>
    </location>
</feature>
<keyword evidence="2" id="KW-0812">Transmembrane</keyword>
<keyword evidence="2" id="KW-0472">Membrane</keyword>
<feature type="transmembrane region" description="Helical" evidence="2">
    <location>
        <begin position="331"/>
        <end position="350"/>
    </location>
</feature>
<dbReference type="EMBL" id="JH795880">
    <property type="protein sequence ID" value="EJT96809.1"/>
    <property type="molecule type" value="Genomic_DNA"/>
</dbReference>
<protein>
    <submittedName>
        <fullName evidence="3">Uncharacterized protein</fullName>
    </submittedName>
</protein>
<feature type="compositionally biased region" description="Polar residues" evidence="1">
    <location>
        <begin position="406"/>
        <end position="421"/>
    </location>
</feature>
<evidence type="ECO:0000256" key="1">
    <source>
        <dbReference type="SAM" id="MobiDB-lite"/>
    </source>
</evidence>
<sequence>MTALTPYISLSSPSPVFTYEPFRDGWYGYEGDPAGGWRASFSNVISWPNPGLNNVGTGVPLRETYLDGANVTVQFEGEFVYLADRHYVQAHTARSGTAVYLCLTPTSASFTFTIDGNPMSTTGLSSDPACAETGAEQMAYADGLPGVVTVGLNGTNPTTTHLVDDDVGWSYQPGGAWTFSNVSAPSGNLSQSWTCSYGPSYTASYTFNGSSAVQLLGLLNLNIGPYTIQFDGQSYTYNGSDLWRETEQVMFFKAGLDASKEYTITYINYDQAAPDAQQPVGPDYYPCASVQGLLLAKVTPGPPPKSGAGSGDNTSGSGPVTSTPVGAIVDGVVGGIAAVCIIVLILWCFCRRRRHAASALLEIDPDPIFVHPEATPYILPPQPAQISTNSAQRLEDPQVTGYPSPGITTLFSSPVTSQPSGSDEKRRLGRSPMERMALLTNSSVLPPSMASVSPLQPSTNASPNPSDMNVASTQELVGILNQRLRAQFRTKNDLDLPEYEAVN</sequence>
<feature type="region of interest" description="Disordered" evidence="1">
    <location>
        <begin position="445"/>
        <end position="469"/>
    </location>
</feature>
<organism evidence="3 4">
    <name type="scientific">Dacryopinax primogenitus (strain DJM 731)</name>
    <name type="common">Brown rot fungus</name>
    <dbReference type="NCBI Taxonomy" id="1858805"/>
    <lineage>
        <taxon>Eukaryota</taxon>
        <taxon>Fungi</taxon>
        <taxon>Dikarya</taxon>
        <taxon>Basidiomycota</taxon>
        <taxon>Agaricomycotina</taxon>
        <taxon>Dacrymycetes</taxon>
        <taxon>Dacrymycetales</taxon>
        <taxon>Dacrymycetaceae</taxon>
        <taxon>Dacryopinax</taxon>
    </lineage>
</organism>
<keyword evidence="4" id="KW-1185">Reference proteome</keyword>
<dbReference type="CDD" id="cd12087">
    <property type="entry name" value="TM_EGFR-like"/>
    <property type="match status" value="1"/>
</dbReference>
<dbReference type="STRING" id="1858805.M5FQ86"/>
<dbReference type="RefSeq" id="XP_040623707.1">
    <property type="nucleotide sequence ID" value="XM_040769410.1"/>
</dbReference>
<gene>
    <name evidence="3" type="ORF">DACRYDRAFT_112426</name>
</gene>
<evidence type="ECO:0000313" key="3">
    <source>
        <dbReference type="EMBL" id="EJT96809.1"/>
    </source>
</evidence>
<dbReference type="Proteomes" id="UP000030653">
    <property type="component" value="Unassembled WGS sequence"/>
</dbReference>